<organism evidence="7">
    <name type="scientific">Glaukea argentea</name>
    <dbReference type="NCBI Taxonomy" id="2894057"/>
    <lineage>
        <taxon>Eukaryota</taxon>
        <taxon>Viridiplantae</taxon>
        <taxon>Chlorophyta</taxon>
        <taxon>core chlorophytes</taxon>
        <taxon>Ulvophyceae</taxon>
        <taxon>TCBD clade</taxon>
        <taxon>Bryopsidales</taxon>
        <taxon>Halimedineae</taxon>
        <taxon>Halimedaceae</taxon>
        <taxon>Udoteae</taxon>
        <taxon>Glaukea</taxon>
    </lineage>
</organism>
<dbReference type="EMBL" id="MH591111">
    <property type="protein sequence ID" value="AYC65539.1"/>
    <property type="molecule type" value="Genomic_DNA"/>
</dbReference>
<evidence type="ECO:0000256" key="1">
    <source>
        <dbReference type="ARBA" id="ARBA00004651"/>
    </source>
</evidence>
<evidence type="ECO:0000313" key="7">
    <source>
        <dbReference type="EMBL" id="AYC65539.1"/>
    </source>
</evidence>
<feature type="transmembrane region" description="Helical" evidence="6">
    <location>
        <begin position="137"/>
        <end position="158"/>
    </location>
</feature>
<name>A0A386B1G4_9CHLO</name>
<reference evidence="7" key="2">
    <citation type="journal article" date="2019" name="Mol. Phylogenet. Evol.">
        <title>Reassessment of the classification of bryopsidales (chlorophyta) based on chloroplast phylogenomic analyses.</title>
        <authorList>
            <person name="Cremen M.C."/>
            <person name="Leliaert F."/>
            <person name="West J."/>
            <person name="Lam D.W."/>
            <person name="Shimada S."/>
            <person name="Lopez-Bautista J.M."/>
            <person name="Verbruggen H."/>
        </authorList>
    </citation>
    <scope>NUCLEOTIDE SEQUENCE</scope>
</reference>
<dbReference type="AlphaFoldDB" id="A0A386B1G4"/>
<comment type="subcellular location">
    <subcellularLocation>
        <location evidence="1">Cell membrane</location>
        <topology evidence="1">Multi-pass membrane protein</topology>
    </subcellularLocation>
</comment>
<evidence type="ECO:0000256" key="2">
    <source>
        <dbReference type="ARBA" id="ARBA00022475"/>
    </source>
</evidence>
<keyword evidence="2" id="KW-1003">Cell membrane</keyword>
<dbReference type="GO" id="GO:0006865">
    <property type="term" value="P:amino acid transport"/>
    <property type="evidence" value="ECO:0007669"/>
    <property type="project" value="InterPro"/>
</dbReference>
<feature type="transmembrane region" description="Helical" evidence="6">
    <location>
        <begin position="101"/>
        <end position="125"/>
    </location>
</feature>
<dbReference type="RefSeq" id="YP_009519599.1">
    <property type="nucleotide sequence ID" value="NC_039527.1"/>
</dbReference>
<keyword evidence="7" id="KW-0150">Chloroplast</keyword>
<evidence type="ECO:0000256" key="3">
    <source>
        <dbReference type="ARBA" id="ARBA00022692"/>
    </source>
</evidence>
<evidence type="ECO:0000256" key="6">
    <source>
        <dbReference type="SAM" id="Phobius"/>
    </source>
</evidence>
<feature type="transmembrane region" description="Helical" evidence="6">
    <location>
        <begin position="292"/>
        <end position="316"/>
    </location>
</feature>
<feature type="transmembrane region" description="Helical" evidence="6">
    <location>
        <begin position="164"/>
        <end position="185"/>
    </location>
</feature>
<keyword evidence="7" id="KW-0934">Plastid</keyword>
<dbReference type="GeneID" id="38279492"/>
<evidence type="ECO:0000256" key="4">
    <source>
        <dbReference type="ARBA" id="ARBA00022989"/>
    </source>
</evidence>
<keyword evidence="5 6" id="KW-0472">Membrane</keyword>
<evidence type="ECO:0008006" key="8">
    <source>
        <dbReference type="Google" id="ProtNLM"/>
    </source>
</evidence>
<keyword evidence="4 6" id="KW-1133">Transmembrane helix</keyword>
<gene>
    <name evidence="7" type="primary">ycf1</name>
</gene>
<feature type="transmembrane region" description="Helical" evidence="6">
    <location>
        <begin position="206"/>
        <end position="225"/>
    </location>
</feature>
<proteinExistence type="predicted"/>
<feature type="transmembrane region" description="Helical" evidence="6">
    <location>
        <begin position="245"/>
        <end position="271"/>
    </location>
</feature>
<protein>
    <recommendedName>
        <fullName evidence="8">Ycf1</fullName>
    </recommendedName>
</protein>
<sequence length="862" mass="100597">MSTIPVVETTKNIIEFLNEIYEIQNPGLLQGMAFFKFVLNILKDWTIYILTFQWILDFVQYPISAAAENIFSGLFHNLFNQSSPQNLNFVPFDTNHYEDSFSFFSGFFNCLFFYLSLSPVQLIWLRRTIINGKWAGWAASIGLICGNLSFLGFCLFGVRDFIDIWFGLEPLSYFFGIFLIFSVIFELTYQPLKIYKKSQKTELFKICLINFLLVWTDQPGIYQFFGNLSISTGISPLDVADAKIIFYFLGSFIGSICWTVLISFIVFRFGLFFPRLTGYRYTYSIWIRGFNHFCLVGCITLALTTLPFYGFGYLFANPLGFCSQDSISFSKLKADTTDVIKGRLGEKSSYGSVDTDLSIFDRARYGCGSIVEFNIESLNYKEEYAWRSRVDRTSSQSLSKPKAGGLLDQYLTTNLGPVEEALKKQRREKKQMERIRKKKNINFHIEDEPNLFPITASFIESNDYLIERFVEDYTAEANEEDKEVPDLPNEKMIVFSAFSEIARYGFEVFSIFEVPDFDPLDEELANEIKQKYSENLVYRFLVNFDISNFMKRQPYKLSSTDEIELFKKRIALNEYYDTLRSYSKLPFDFQSLFCGPKSYSNRVYNQQFQGTLKILDRMFSTHLEKEENIPDLPEINKVEEKKEENILKEPSVLKFDQPLYKKNFEKKNPLLHEQLMEYLPLLSEEIDSVPFLQEGKPLPLFIGWNPEKRKFILTNRFLTRKKALTSIKLPNRTFRQSFGTKPSELKKIRNKFTTWPVDNKTLHANLSLSRLYTNINDSDLIHLDIDDLFKYAEPLMEEENIIYENLPTLVKKIELKNPEKMQNSLAPTRGGFLWPGNIPIKFKMKDKLREIAILVLKNMKLV</sequence>
<dbReference type="GO" id="GO:0005886">
    <property type="term" value="C:plasma membrane"/>
    <property type="evidence" value="ECO:0007669"/>
    <property type="project" value="UniProtKB-SubCell"/>
</dbReference>
<dbReference type="InterPro" id="IPR001123">
    <property type="entry name" value="LeuE-type"/>
</dbReference>
<accession>A0A386B1G4</accession>
<keyword evidence="3 6" id="KW-0812">Transmembrane</keyword>
<dbReference type="Pfam" id="PF01810">
    <property type="entry name" value="LysE"/>
    <property type="match status" value="1"/>
</dbReference>
<geneLocation type="chloroplast" evidence="7"/>
<reference evidence="7" key="1">
    <citation type="submission" date="2018-07" db="EMBL/GenBank/DDBJ databases">
        <authorList>
            <person name="Quirk P.G."/>
            <person name="Krulwich T.A."/>
        </authorList>
    </citation>
    <scope>NUCLEOTIDE SEQUENCE</scope>
</reference>
<evidence type="ECO:0000256" key="5">
    <source>
        <dbReference type="ARBA" id="ARBA00023136"/>
    </source>
</evidence>